<dbReference type="EMBL" id="JAGFBR010000007">
    <property type="protein sequence ID" value="KAH0463909.1"/>
    <property type="molecule type" value="Genomic_DNA"/>
</dbReference>
<reference evidence="2 3" key="1">
    <citation type="journal article" date="2021" name="Hortic Res">
        <title>Chromosome-scale assembly of the Dendrobium chrysotoxum genome enhances the understanding of orchid evolution.</title>
        <authorList>
            <person name="Zhang Y."/>
            <person name="Zhang G.Q."/>
            <person name="Zhang D."/>
            <person name="Liu X.D."/>
            <person name="Xu X.Y."/>
            <person name="Sun W.H."/>
            <person name="Yu X."/>
            <person name="Zhu X."/>
            <person name="Wang Z.W."/>
            <person name="Zhao X."/>
            <person name="Zhong W.Y."/>
            <person name="Chen H."/>
            <person name="Yin W.L."/>
            <person name="Huang T."/>
            <person name="Niu S.C."/>
            <person name="Liu Z.J."/>
        </authorList>
    </citation>
    <scope>NUCLEOTIDE SEQUENCE [LARGE SCALE GENOMIC DNA]</scope>
    <source>
        <strain evidence="2">Lindl</strain>
    </source>
</reference>
<evidence type="ECO:0000313" key="3">
    <source>
        <dbReference type="Proteomes" id="UP000775213"/>
    </source>
</evidence>
<accession>A0AAV7H8D2</accession>
<comment type="caution">
    <text evidence="2">The sequence shown here is derived from an EMBL/GenBank/DDBJ whole genome shotgun (WGS) entry which is preliminary data.</text>
</comment>
<evidence type="ECO:0000256" key="1">
    <source>
        <dbReference type="SAM" id="MobiDB-lite"/>
    </source>
</evidence>
<keyword evidence="3" id="KW-1185">Reference proteome</keyword>
<proteinExistence type="predicted"/>
<dbReference type="AlphaFoldDB" id="A0AAV7H8D2"/>
<dbReference type="Proteomes" id="UP000775213">
    <property type="component" value="Unassembled WGS sequence"/>
</dbReference>
<protein>
    <submittedName>
        <fullName evidence="2">Uncharacterized protein</fullName>
    </submittedName>
</protein>
<evidence type="ECO:0000313" key="2">
    <source>
        <dbReference type="EMBL" id="KAH0463909.1"/>
    </source>
</evidence>
<organism evidence="2 3">
    <name type="scientific">Dendrobium chrysotoxum</name>
    <name type="common">Orchid</name>
    <dbReference type="NCBI Taxonomy" id="161865"/>
    <lineage>
        <taxon>Eukaryota</taxon>
        <taxon>Viridiplantae</taxon>
        <taxon>Streptophyta</taxon>
        <taxon>Embryophyta</taxon>
        <taxon>Tracheophyta</taxon>
        <taxon>Spermatophyta</taxon>
        <taxon>Magnoliopsida</taxon>
        <taxon>Liliopsida</taxon>
        <taxon>Asparagales</taxon>
        <taxon>Orchidaceae</taxon>
        <taxon>Epidendroideae</taxon>
        <taxon>Malaxideae</taxon>
        <taxon>Dendrobiinae</taxon>
        <taxon>Dendrobium</taxon>
    </lineage>
</organism>
<sequence length="119" mass="12159">MKEAAAAALRFDLDDAGELAVLFLVTEADAAGGGRGASGEAFSLSISSTSLETCRAASNKRSRYPSRPSASPLMYSSALQEVFVISEISLTDPSMIGVASGEHSPSELVSASKKESAAG</sequence>
<feature type="region of interest" description="Disordered" evidence="1">
    <location>
        <begin position="97"/>
        <end position="119"/>
    </location>
</feature>
<gene>
    <name evidence="2" type="ORF">IEQ34_006695</name>
</gene>
<name>A0AAV7H8D2_DENCH</name>